<dbReference type="Proteomes" id="UP001150603">
    <property type="component" value="Unassembled WGS sequence"/>
</dbReference>
<reference evidence="1" key="1">
    <citation type="submission" date="2022-07" db="EMBL/GenBank/DDBJ databases">
        <title>Phylogenomic reconstructions and comparative analyses of Kickxellomycotina fungi.</title>
        <authorList>
            <person name="Reynolds N.K."/>
            <person name="Stajich J.E."/>
            <person name="Barry K."/>
            <person name="Grigoriev I.V."/>
            <person name="Crous P."/>
            <person name="Smith M.E."/>
        </authorList>
    </citation>
    <scope>NUCLEOTIDE SEQUENCE</scope>
    <source>
        <strain evidence="1">NRRL 5244</strain>
    </source>
</reference>
<dbReference type="EMBL" id="JANBPW010000021">
    <property type="protein sequence ID" value="KAJ1951381.1"/>
    <property type="molecule type" value="Genomic_DNA"/>
</dbReference>
<protein>
    <submittedName>
        <fullName evidence="1">Ferroxidase fet3</fullName>
    </submittedName>
</protein>
<gene>
    <name evidence="1" type="primary">FET3_1</name>
    <name evidence="1" type="ORF">FBU59_000197</name>
</gene>
<evidence type="ECO:0000313" key="1">
    <source>
        <dbReference type="EMBL" id="KAJ1951381.1"/>
    </source>
</evidence>
<proteinExistence type="predicted"/>
<comment type="caution">
    <text evidence="1">The sequence shown here is derived from an EMBL/GenBank/DDBJ whole genome shotgun (WGS) entry which is preliminary data.</text>
</comment>
<organism evidence="1 2">
    <name type="scientific">Linderina macrospora</name>
    <dbReference type="NCBI Taxonomy" id="4868"/>
    <lineage>
        <taxon>Eukaryota</taxon>
        <taxon>Fungi</taxon>
        <taxon>Fungi incertae sedis</taxon>
        <taxon>Zoopagomycota</taxon>
        <taxon>Kickxellomycotina</taxon>
        <taxon>Kickxellomycetes</taxon>
        <taxon>Kickxellales</taxon>
        <taxon>Kickxellaceae</taxon>
        <taxon>Linderina</taxon>
    </lineage>
</organism>
<sequence>MLLYRPLLLVFAPLVLAKDVIHHWNITYVHTNRGLPEPPKRGIGVNGQLPLPVVHAALGDTLILNVHNSLDVPTSLHAHGILQNNTSYYDGVGMVTECGIAPGSNFIYKILLDQAGTHWIHGHSQEQSHEGLRTPLIVHDPNEPYKYDDEFVFAVEEWESQTIAESIDVMTAPNRAILPMDSSMRLLVNGADGMKLKPMHFVPGKVYRIRLIGMIGMPLVDFFIDNHDMEVIEVDGVRSKPKKVNVVRLVSGQRYSVLVRAKNTATMNFAYHLNMIQGYIPPAADFRPMMGNGTVVYSDSAPIMPTTSIPSEPFDDMDLEPLEDSPMLVPDRSLYFNASFGFTAQNTSFESFNLVSFQTPHVPTILTAMTMGDMVLNPI</sequence>
<accession>A0ACC1JHJ4</accession>
<feature type="non-terminal residue" evidence="1">
    <location>
        <position position="379"/>
    </location>
</feature>
<evidence type="ECO:0000313" key="2">
    <source>
        <dbReference type="Proteomes" id="UP001150603"/>
    </source>
</evidence>
<keyword evidence="2" id="KW-1185">Reference proteome</keyword>
<name>A0ACC1JHJ4_9FUNG</name>